<accession>A0A6S7FQY9</accession>
<dbReference type="EMBL" id="CACRXK020000097">
    <property type="protein sequence ID" value="CAB3978226.1"/>
    <property type="molecule type" value="Genomic_DNA"/>
</dbReference>
<reference evidence="1" key="1">
    <citation type="submission" date="2020-04" db="EMBL/GenBank/DDBJ databases">
        <authorList>
            <person name="Alioto T."/>
            <person name="Alioto T."/>
            <person name="Gomez Garrido J."/>
        </authorList>
    </citation>
    <scope>NUCLEOTIDE SEQUENCE</scope>
    <source>
        <strain evidence="1">A484AB</strain>
    </source>
</reference>
<dbReference type="Proteomes" id="UP001152795">
    <property type="component" value="Unassembled WGS sequence"/>
</dbReference>
<name>A0A6S7FQY9_PARCT</name>
<evidence type="ECO:0000313" key="1">
    <source>
        <dbReference type="EMBL" id="CAB3978226.1"/>
    </source>
</evidence>
<dbReference type="OrthoDB" id="10514652at2759"/>
<dbReference type="AlphaFoldDB" id="A0A6S7FQY9"/>
<keyword evidence="2" id="KW-1185">Reference proteome</keyword>
<evidence type="ECO:0000313" key="2">
    <source>
        <dbReference type="Proteomes" id="UP001152795"/>
    </source>
</evidence>
<gene>
    <name evidence="1" type="ORF">PACLA_8A060417</name>
</gene>
<organism evidence="1 2">
    <name type="scientific">Paramuricea clavata</name>
    <name type="common">Red gorgonian</name>
    <name type="synonym">Violescent sea-whip</name>
    <dbReference type="NCBI Taxonomy" id="317549"/>
    <lineage>
        <taxon>Eukaryota</taxon>
        <taxon>Metazoa</taxon>
        <taxon>Cnidaria</taxon>
        <taxon>Anthozoa</taxon>
        <taxon>Octocorallia</taxon>
        <taxon>Malacalcyonacea</taxon>
        <taxon>Plexauridae</taxon>
        <taxon>Paramuricea</taxon>
    </lineage>
</organism>
<sequence length="117" mass="13496">MLRILYFIFLLAECFQRNLADVANDEDSLKMPAYKVARAGHYPMVYDRVTGIPWPCDPFGEEPKDPDAEKDPSFIKLTKCPEEEKKAQKVKKSKRLVRNAGLGSHSNTWKKFLKTFT</sequence>
<protein>
    <submittedName>
        <fullName evidence="1">Uncharacterized protein</fullName>
    </submittedName>
</protein>
<comment type="caution">
    <text evidence="1">The sequence shown here is derived from an EMBL/GenBank/DDBJ whole genome shotgun (WGS) entry which is preliminary data.</text>
</comment>
<proteinExistence type="predicted"/>